<dbReference type="HOGENOM" id="CLU_131200_0_0_1"/>
<accession>F4S6M6</accession>
<evidence type="ECO:0000259" key="2">
    <source>
        <dbReference type="Pfam" id="PF10075"/>
    </source>
</evidence>
<evidence type="ECO:0000313" key="3">
    <source>
        <dbReference type="EMBL" id="EGF99735.1"/>
    </source>
</evidence>
<dbReference type="STRING" id="747676.F4S6M6"/>
<feature type="domain" description="CSN8/PSMD8/EIF3K" evidence="2">
    <location>
        <begin position="20"/>
        <end position="94"/>
    </location>
</feature>
<name>F4S6M6_MELLP</name>
<dbReference type="Gene3D" id="1.25.40.990">
    <property type="match status" value="1"/>
</dbReference>
<dbReference type="Pfam" id="PF10075">
    <property type="entry name" value="CSN8_PSD8_EIF3K"/>
    <property type="match status" value="1"/>
</dbReference>
<sequence>MPHRYCYLKGIRRNQQGHELTEGSHSKVWSARSKIPMEEYKYFVDLLVDTIRNEIASCEEKAYASLPLSDAVGEVIEFAQKRNWQIDPISKSIIFPELGGIRHELAKEKVIEATLGYAKELETIV</sequence>
<dbReference type="KEGG" id="mlr:MELLADRAFT_112489"/>
<dbReference type="RefSeq" id="XP_007417032.1">
    <property type="nucleotide sequence ID" value="XM_007416970.1"/>
</dbReference>
<evidence type="ECO:0000256" key="1">
    <source>
        <dbReference type="ARBA" id="ARBA00022942"/>
    </source>
</evidence>
<dbReference type="GO" id="GO:0005829">
    <property type="term" value="C:cytosol"/>
    <property type="evidence" value="ECO:0007669"/>
    <property type="project" value="TreeGrafter"/>
</dbReference>
<dbReference type="eggNOG" id="KOG3151">
    <property type="taxonomic scope" value="Eukaryota"/>
</dbReference>
<dbReference type="InParanoid" id="F4S6M6"/>
<dbReference type="PANTHER" id="PTHR12387:SF0">
    <property type="entry name" value="26S PROTEASOME NON-ATPASE REGULATORY SUBUNIT 8"/>
    <property type="match status" value="1"/>
</dbReference>
<dbReference type="GO" id="GO:0008541">
    <property type="term" value="C:proteasome regulatory particle, lid subcomplex"/>
    <property type="evidence" value="ECO:0007669"/>
    <property type="project" value="TreeGrafter"/>
</dbReference>
<keyword evidence="1" id="KW-0647">Proteasome</keyword>
<dbReference type="GeneID" id="18924701"/>
<proteinExistence type="predicted"/>
<dbReference type="OrthoDB" id="8775810at2759"/>
<dbReference type="Proteomes" id="UP000001072">
    <property type="component" value="Unassembled WGS sequence"/>
</dbReference>
<dbReference type="EMBL" id="GL883155">
    <property type="protein sequence ID" value="EGF99735.1"/>
    <property type="molecule type" value="Genomic_DNA"/>
</dbReference>
<organism evidence="4">
    <name type="scientific">Melampsora larici-populina (strain 98AG31 / pathotype 3-4-7)</name>
    <name type="common">Poplar leaf rust fungus</name>
    <dbReference type="NCBI Taxonomy" id="747676"/>
    <lineage>
        <taxon>Eukaryota</taxon>
        <taxon>Fungi</taxon>
        <taxon>Dikarya</taxon>
        <taxon>Basidiomycota</taxon>
        <taxon>Pucciniomycotina</taxon>
        <taxon>Pucciniomycetes</taxon>
        <taxon>Pucciniales</taxon>
        <taxon>Melampsoraceae</taxon>
        <taxon>Melampsora</taxon>
    </lineage>
</organism>
<dbReference type="PANTHER" id="PTHR12387">
    <property type="entry name" value="26S PROTEASOME NON-ATPASE REGULATORY SUBUNIT 8"/>
    <property type="match status" value="1"/>
</dbReference>
<dbReference type="AlphaFoldDB" id="F4S6M6"/>
<evidence type="ECO:0000313" key="4">
    <source>
        <dbReference type="Proteomes" id="UP000001072"/>
    </source>
</evidence>
<dbReference type="InterPro" id="IPR033464">
    <property type="entry name" value="CSN8_PSD8_EIF3K"/>
</dbReference>
<keyword evidence="4" id="KW-1185">Reference proteome</keyword>
<dbReference type="InterPro" id="IPR006746">
    <property type="entry name" value="26S_Psome_Rpn12"/>
</dbReference>
<dbReference type="GO" id="GO:0043161">
    <property type="term" value="P:proteasome-mediated ubiquitin-dependent protein catabolic process"/>
    <property type="evidence" value="ECO:0007669"/>
    <property type="project" value="TreeGrafter"/>
</dbReference>
<reference evidence="4" key="1">
    <citation type="journal article" date="2011" name="Proc. Natl. Acad. Sci. U.S.A.">
        <title>Obligate biotrophy features unraveled by the genomic analysis of rust fungi.</title>
        <authorList>
            <person name="Duplessis S."/>
            <person name="Cuomo C.A."/>
            <person name="Lin Y.-C."/>
            <person name="Aerts A."/>
            <person name="Tisserant E."/>
            <person name="Veneault-Fourrey C."/>
            <person name="Joly D.L."/>
            <person name="Hacquard S."/>
            <person name="Amselem J."/>
            <person name="Cantarel B.L."/>
            <person name="Chiu R."/>
            <person name="Coutinho P.M."/>
            <person name="Feau N."/>
            <person name="Field M."/>
            <person name="Frey P."/>
            <person name="Gelhaye E."/>
            <person name="Goldberg J."/>
            <person name="Grabherr M.G."/>
            <person name="Kodira C.D."/>
            <person name="Kohler A."/>
            <person name="Kuees U."/>
            <person name="Lindquist E.A."/>
            <person name="Lucas S.M."/>
            <person name="Mago R."/>
            <person name="Mauceli E."/>
            <person name="Morin E."/>
            <person name="Murat C."/>
            <person name="Pangilinan J.L."/>
            <person name="Park R."/>
            <person name="Pearson M."/>
            <person name="Quesneville H."/>
            <person name="Rouhier N."/>
            <person name="Sakthikumar S."/>
            <person name="Salamov A.A."/>
            <person name="Schmutz J."/>
            <person name="Selles B."/>
            <person name="Shapiro H."/>
            <person name="Tanguay P."/>
            <person name="Tuskan G.A."/>
            <person name="Henrissat B."/>
            <person name="Van de Peer Y."/>
            <person name="Rouze P."/>
            <person name="Ellis J.G."/>
            <person name="Dodds P.N."/>
            <person name="Schein J.E."/>
            <person name="Zhong S."/>
            <person name="Hamelin R.C."/>
            <person name="Grigoriev I.V."/>
            <person name="Szabo L.J."/>
            <person name="Martin F."/>
        </authorList>
    </citation>
    <scope>NUCLEOTIDE SEQUENCE [LARGE SCALE GENOMIC DNA]</scope>
    <source>
        <strain evidence="4">98AG31 / pathotype 3-4-7</strain>
    </source>
</reference>
<protein>
    <recommendedName>
        <fullName evidence="2">CSN8/PSMD8/EIF3K domain-containing protein</fullName>
    </recommendedName>
</protein>
<gene>
    <name evidence="3" type="ORF">MELLADRAFT_112489</name>
</gene>
<dbReference type="VEuPathDB" id="FungiDB:MELLADRAFT_112489"/>
<dbReference type="GO" id="GO:0005634">
    <property type="term" value="C:nucleus"/>
    <property type="evidence" value="ECO:0007669"/>
    <property type="project" value="TreeGrafter"/>
</dbReference>